<accession>A7TFX9</accession>
<dbReference type="KEGG" id="vpo:Kpol_1028p8"/>
<dbReference type="GO" id="GO:0006368">
    <property type="term" value="P:transcription elongation by RNA polymerase II"/>
    <property type="evidence" value="ECO:0007669"/>
    <property type="project" value="EnsemblFungi"/>
</dbReference>
<keyword evidence="9" id="KW-0378">Hydrolase</keyword>
<evidence type="ECO:0000256" key="8">
    <source>
        <dbReference type="ARBA" id="ARBA00022723"/>
    </source>
</evidence>
<proteinExistence type="inferred from homology"/>
<dbReference type="InterPro" id="IPR036397">
    <property type="entry name" value="RNaseH_sf"/>
</dbReference>
<dbReference type="InterPro" id="IPR006941">
    <property type="entry name" value="RNase_CAF1"/>
</dbReference>
<dbReference type="AlphaFoldDB" id="A7TFX9"/>
<comment type="subcellular location">
    <subcellularLocation>
        <location evidence="3">Cytoplasm</location>
    </subcellularLocation>
    <subcellularLocation>
        <location evidence="2">Nucleus</location>
    </subcellularLocation>
</comment>
<dbReference type="GO" id="GO:0046872">
    <property type="term" value="F:metal ion binding"/>
    <property type="evidence" value="ECO:0007669"/>
    <property type="project" value="UniProtKB-KW"/>
</dbReference>
<dbReference type="PANTHER" id="PTHR10797">
    <property type="entry name" value="CCR4-NOT TRANSCRIPTION COMPLEX SUBUNIT"/>
    <property type="match status" value="1"/>
</dbReference>
<dbReference type="GO" id="GO:0005634">
    <property type="term" value="C:nucleus"/>
    <property type="evidence" value="ECO:0007669"/>
    <property type="project" value="UniProtKB-SubCell"/>
</dbReference>
<dbReference type="OMA" id="WQFNFLY"/>
<dbReference type="SUPFAM" id="SSF53098">
    <property type="entry name" value="Ribonuclease H-like"/>
    <property type="match status" value="1"/>
</dbReference>
<comment type="catalytic activity">
    <reaction evidence="1">
        <text>Exonucleolytic cleavage of poly(A) to 5'-AMP.</text>
        <dbReference type="EC" id="3.1.13.4"/>
    </reaction>
</comment>
<dbReference type="RefSeq" id="XP_001646594.1">
    <property type="nucleotide sequence ID" value="XM_001646544.1"/>
</dbReference>
<evidence type="ECO:0000256" key="5">
    <source>
        <dbReference type="ARBA" id="ARBA00012161"/>
    </source>
</evidence>
<sequence>MQSMNVQPQVFPVGGGQFFNQHQMNEPQGNLGNNNPHIFSPQVNQARLLAQQHPVSGEVPGLHLMNNGQDMTGNYILKQKMENVQGQQQGQQQFNVNANVGQNMPPGLNVYQQGAPGLVRPLNSQMPKQMGVTANTPVQANAMMHTMLPPPNQLFIREVWKGNLHSEFSLLRRMIQQYNQVSISTEFVGTLARPIGNFRSKTDYHYQTMRSNVDLLNPIQIGISISDINGKKPENGPSTWQFNFSFDITNEMVSGESLELLRKSGINFETHKSNGIEIFEFAQLMMDSGLILDKSITWITFHAAYDFGFLIHLLMNDVMPNNMKDFEWWVNKFIPNFYDVNLIYKVITDFKQQMQSQQQQQQQPQLTLMSLSDELGFPRFPLFTTTGGQSLLTLLVFSQLRNLSMHKLPNGADFTTYKNLMYGINSE</sequence>
<keyword evidence="7" id="KW-0540">Nuclease</keyword>
<keyword evidence="10" id="KW-0269">Exonuclease</keyword>
<gene>
    <name evidence="15" type="ORF">Kpol_1028p8</name>
</gene>
<dbReference type="GO" id="GO:0003723">
    <property type="term" value="F:RNA binding"/>
    <property type="evidence" value="ECO:0007669"/>
    <property type="project" value="UniProtKB-KW"/>
</dbReference>
<keyword evidence="8" id="KW-0479">Metal-binding</keyword>
<dbReference type="Proteomes" id="UP000000267">
    <property type="component" value="Unassembled WGS sequence"/>
</dbReference>
<evidence type="ECO:0000256" key="9">
    <source>
        <dbReference type="ARBA" id="ARBA00022801"/>
    </source>
</evidence>
<keyword evidence="14" id="KW-0539">Nucleus</keyword>
<dbReference type="FunFam" id="3.30.420.10:FF:000107">
    <property type="entry name" value="Poly(A) ribonuclease POP2"/>
    <property type="match status" value="1"/>
</dbReference>
<keyword evidence="16" id="KW-1185">Reference proteome</keyword>
<reference evidence="15 16" key="1">
    <citation type="journal article" date="2007" name="Proc. Natl. Acad. Sci. U.S.A.">
        <title>Independent sorting-out of thousands of duplicated gene pairs in two yeast species descended from a whole-genome duplication.</title>
        <authorList>
            <person name="Scannell D.R."/>
            <person name="Frank A.C."/>
            <person name="Conant G.C."/>
            <person name="Byrne K.P."/>
            <person name="Woolfit M."/>
            <person name="Wolfe K.H."/>
        </authorList>
    </citation>
    <scope>NUCLEOTIDE SEQUENCE [LARGE SCALE GENOMIC DNA]</scope>
    <source>
        <strain evidence="16">ATCC 22028 / DSM 70294 / BCRC 21397 / CBS 2163 / NBRC 10782 / NRRL Y-8283 / UCD 57-17</strain>
    </source>
</reference>
<comment type="similarity">
    <text evidence="4">Belongs to the CAF1 family.</text>
</comment>
<dbReference type="Pfam" id="PF04857">
    <property type="entry name" value="CAF1"/>
    <property type="match status" value="1"/>
</dbReference>
<evidence type="ECO:0000256" key="10">
    <source>
        <dbReference type="ARBA" id="ARBA00022839"/>
    </source>
</evidence>
<dbReference type="GO" id="GO:0004535">
    <property type="term" value="F:poly(A)-specific ribonuclease activity"/>
    <property type="evidence" value="ECO:0007669"/>
    <property type="project" value="UniProtKB-EC"/>
</dbReference>
<evidence type="ECO:0000256" key="6">
    <source>
        <dbReference type="ARBA" id="ARBA00022490"/>
    </source>
</evidence>
<evidence type="ECO:0000256" key="1">
    <source>
        <dbReference type="ARBA" id="ARBA00001663"/>
    </source>
</evidence>
<dbReference type="HOGENOM" id="CLU_027974_3_1_1"/>
<name>A7TFX9_VANPO</name>
<dbReference type="STRING" id="436907.A7TFX9"/>
<dbReference type="eggNOG" id="KOG0304">
    <property type="taxonomic scope" value="Eukaryota"/>
</dbReference>
<dbReference type="InterPro" id="IPR039637">
    <property type="entry name" value="CNOT7/CNOT8/Pop2"/>
</dbReference>
<evidence type="ECO:0000256" key="14">
    <source>
        <dbReference type="ARBA" id="ARBA00023242"/>
    </source>
</evidence>
<keyword evidence="11" id="KW-0694">RNA-binding</keyword>
<dbReference type="GeneID" id="5547053"/>
<evidence type="ECO:0000256" key="13">
    <source>
        <dbReference type="ARBA" id="ARBA00023163"/>
    </source>
</evidence>
<dbReference type="InParanoid" id="A7TFX9"/>
<keyword evidence="13" id="KW-0804">Transcription</keyword>
<dbReference type="GO" id="GO:0000289">
    <property type="term" value="P:nuclear-transcribed mRNA poly(A) tail shortening"/>
    <property type="evidence" value="ECO:0007669"/>
    <property type="project" value="EnsemblFungi"/>
</dbReference>
<dbReference type="FunCoup" id="A7TFX9">
    <property type="interactions" value="1012"/>
</dbReference>
<dbReference type="EC" id="3.1.13.4" evidence="5"/>
<keyword evidence="6" id="KW-0963">Cytoplasm</keyword>
<dbReference type="PhylomeDB" id="A7TFX9"/>
<evidence type="ECO:0000256" key="12">
    <source>
        <dbReference type="ARBA" id="ARBA00023015"/>
    </source>
</evidence>
<dbReference type="EMBL" id="DS480385">
    <property type="protein sequence ID" value="EDO18736.1"/>
    <property type="molecule type" value="Genomic_DNA"/>
</dbReference>
<dbReference type="Gene3D" id="3.30.420.10">
    <property type="entry name" value="Ribonuclease H-like superfamily/Ribonuclease H"/>
    <property type="match status" value="1"/>
</dbReference>
<evidence type="ECO:0000256" key="11">
    <source>
        <dbReference type="ARBA" id="ARBA00022884"/>
    </source>
</evidence>
<dbReference type="InterPro" id="IPR012337">
    <property type="entry name" value="RNaseH-like_sf"/>
</dbReference>
<dbReference type="GO" id="GO:0000932">
    <property type="term" value="C:P-body"/>
    <property type="evidence" value="ECO:0007669"/>
    <property type="project" value="EnsemblFungi"/>
</dbReference>
<evidence type="ECO:0000313" key="16">
    <source>
        <dbReference type="Proteomes" id="UP000000267"/>
    </source>
</evidence>
<dbReference type="GO" id="GO:0030015">
    <property type="term" value="C:CCR4-NOT core complex"/>
    <property type="evidence" value="ECO:0007669"/>
    <property type="project" value="EnsemblFungi"/>
</dbReference>
<keyword evidence="12" id="KW-0805">Transcription regulation</keyword>
<dbReference type="GO" id="GO:0032968">
    <property type="term" value="P:positive regulation of transcription elongation by RNA polymerase II"/>
    <property type="evidence" value="ECO:0007669"/>
    <property type="project" value="EnsemblFungi"/>
</dbReference>
<evidence type="ECO:0000256" key="3">
    <source>
        <dbReference type="ARBA" id="ARBA00004496"/>
    </source>
</evidence>
<evidence type="ECO:0000313" key="15">
    <source>
        <dbReference type="EMBL" id="EDO18736.1"/>
    </source>
</evidence>
<evidence type="ECO:0000256" key="7">
    <source>
        <dbReference type="ARBA" id="ARBA00022722"/>
    </source>
</evidence>
<protein>
    <recommendedName>
        <fullName evidence="5">poly(A)-specific ribonuclease</fullName>
        <ecNumber evidence="5">3.1.13.4</ecNumber>
    </recommendedName>
</protein>
<dbReference type="OrthoDB" id="1164111at2759"/>
<evidence type="ECO:0000256" key="4">
    <source>
        <dbReference type="ARBA" id="ARBA00008372"/>
    </source>
</evidence>
<evidence type="ECO:0000256" key="2">
    <source>
        <dbReference type="ARBA" id="ARBA00004123"/>
    </source>
</evidence>
<organism evidence="16">
    <name type="scientific">Vanderwaltozyma polyspora (strain ATCC 22028 / DSM 70294 / BCRC 21397 / CBS 2163 / NBRC 10782 / NRRL Y-8283 / UCD 57-17)</name>
    <name type="common">Kluyveromyces polysporus</name>
    <dbReference type="NCBI Taxonomy" id="436907"/>
    <lineage>
        <taxon>Eukaryota</taxon>
        <taxon>Fungi</taxon>
        <taxon>Dikarya</taxon>
        <taxon>Ascomycota</taxon>
        <taxon>Saccharomycotina</taxon>
        <taxon>Saccharomycetes</taxon>
        <taxon>Saccharomycetales</taxon>
        <taxon>Saccharomycetaceae</taxon>
        <taxon>Vanderwaltozyma</taxon>
    </lineage>
</organism>